<evidence type="ECO:0000313" key="2">
    <source>
        <dbReference type="Proteomes" id="UP000533905"/>
    </source>
</evidence>
<dbReference type="EMBL" id="JABAIV010000002">
    <property type="protein sequence ID" value="NNG22449.1"/>
    <property type="molecule type" value="Genomic_DNA"/>
</dbReference>
<comment type="caution">
    <text evidence="1">The sequence shown here is derived from an EMBL/GenBank/DDBJ whole genome shotgun (WGS) entry which is preliminary data.</text>
</comment>
<keyword evidence="2" id="KW-1185">Reference proteome</keyword>
<dbReference type="Proteomes" id="UP000533905">
    <property type="component" value="Unassembled WGS sequence"/>
</dbReference>
<gene>
    <name evidence="1" type="ORF">HGB41_05465</name>
</gene>
<evidence type="ECO:0000313" key="1">
    <source>
        <dbReference type="EMBL" id="NNG22449.1"/>
    </source>
</evidence>
<name>A0A7Y2NYX9_9BURK</name>
<dbReference type="AlphaFoldDB" id="A0A7Y2NYX9"/>
<accession>A0A7Y2NYX9</accession>
<sequence length="56" mass="6344">MSYLNPRTVIANFVFDRNGRARFPNKHGYHAALFMGFGGRSVSTGKVMRIQVWING</sequence>
<protein>
    <submittedName>
        <fullName evidence="1">Uncharacterized protein</fullName>
    </submittedName>
</protein>
<organism evidence="1 2">
    <name type="scientific">Telluria aromaticivorans</name>
    <dbReference type="NCBI Taxonomy" id="2725995"/>
    <lineage>
        <taxon>Bacteria</taxon>
        <taxon>Pseudomonadati</taxon>
        <taxon>Pseudomonadota</taxon>
        <taxon>Betaproteobacteria</taxon>
        <taxon>Burkholderiales</taxon>
        <taxon>Oxalobacteraceae</taxon>
        <taxon>Telluria group</taxon>
        <taxon>Telluria</taxon>
    </lineage>
</organism>
<proteinExistence type="predicted"/>
<reference evidence="1 2" key="1">
    <citation type="submission" date="2020-04" db="EMBL/GenBank/DDBJ databases">
        <title>Massilia sp. nov., a cold adapted bacteria isolated from Arctic soil.</title>
        <authorList>
            <person name="Son J."/>
            <person name="Ka J.-O."/>
        </authorList>
    </citation>
    <scope>NUCLEOTIDE SEQUENCE [LARGE SCALE GENOMIC DNA]</scope>
    <source>
        <strain evidence="1 2">ML15P13</strain>
    </source>
</reference>